<dbReference type="GO" id="GO:0006312">
    <property type="term" value="P:mitotic recombination"/>
    <property type="evidence" value="ECO:0007669"/>
    <property type="project" value="UniProtKB-ARBA"/>
</dbReference>
<keyword evidence="7" id="KW-0238">DNA-binding</keyword>
<evidence type="ECO:0000259" key="8">
    <source>
        <dbReference type="PROSITE" id="PS50162"/>
    </source>
</evidence>
<sequence length="341" mass="36840">MSQPSQAPEEEVNEEYAFTGPLLVNKLQEAGIHPNDIKKLAEAGLNTVEAVAFTPKKHLVTIKGISDQKADKILAEAQKIVPLGFQSATEVHARRSELVHITTGSKQLDALLGGGIETGAITELFGEFRTGKSQICHTLAVTCQLPVSMGGGEGKCLYIDTEGTFRPVRILAAAERYGLNGEEVLDNIAYARAYNADHQNALLTMASALMSESRFCLLIVDSCTALYRTDFNGRGELSLRQNHLGKFLRTLQRLADEFGIAVVVTNQVMSNPDAAAGPYAGNEKKPIGGNIMAHASTTRLQLKKARGNTRSCKIYDSPCLPEMETHFAILPGGIGDPEEET</sequence>
<evidence type="ECO:0000256" key="6">
    <source>
        <dbReference type="RuleBase" id="RU003422"/>
    </source>
</evidence>
<dbReference type="InterPro" id="IPR011941">
    <property type="entry name" value="DNA_recomb/repair_Rad51"/>
</dbReference>
<dbReference type="InterPro" id="IPR020587">
    <property type="entry name" value="RecA_monomer-monomer_interface"/>
</dbReference>
<dbReference type="GO" id="GO:0005524">
    <property type="term" value="F:ATP binding"/>
    <property type="evidence" value="ECO:0007669"/>
    <property type="project" value="UniProtKB-KW"/>
</dbReference>
<dbReference type="GO" id="GO:0007131">
    <property type="term" value="P:reciprocal meiotic recombination"/>
    <property type="evidence" value="ECO:0007669"/>
    <property type="project" value="UniProtKB-ARBA"/>
</dbReference>
<comment type="caution">
    <text evidence="10">The sequence shown here is derived from an EMBL/GenBank/DDBJ whole genome shotgun (WGS) entry which is preliminary data.</text>
</comment>
<organism evidence="10 11">
    <name type="scientific">Lyophyllum shimeji</name>
    <name type="common">Hon-shimeji</name>
    <name type="synonym">Tricholoma shimeji</name>
    <dbReference type="NCBI Taxonomy" id="47721"/>
    <lineage>
        <taxon>Eukaryota</taxon>
        <taxon>Fungi</taxon>
        <taxon>Dikarya</taxon>
        <taxon>Basidiomycota</taxon>
        <taxon>Agaricomycotina</taxon>
        <taxon>Agaricomycetes</taxon>
        <taxon>Agaricomycetidae</taxon>
        <taxon>Agaricales</taxon>
        <taxon>Tricholomatineae</taxon>
        <taxon>Lyophyllaceae</taxon>
        <taxon>Lyophyllum</taxon>
    </lineage>
</organism>
<dbReference type="GO" id="GO:0140664">
    <property type="term" value="F:ATP-dependent DNA damage sensor activity"/>
    <property type="evidence" value="ECO:0007669"/>
    <property type="project" value="InterPro"/>
</dbReference>
<feature type="domain" description="RecA family profile 2" evidence="9">
    <location>
        <begin position="277"/>
        <end position="339"/>
    </location>
</feature>
<dbReference type="NCBIfam" id="NF003301">
    <property type="entry name" value="PRK04301.1"/>
    <property type="match status" value="1"/>
</dbReference>
<comment type="subcellular location">
    <subcellularLocation>
        <location evidence="1 7">Nucleus</location>
    </subcellularLocation>
</comment>
<dbReference type="GO" id="GO:0003697">
    <property type="term" value="F:single-stranded DNA binding"/>
    <property type="evidence" value="ECO:0007669"/>
    <property type="project" value="InterPro"/>
</dbReference>
<dbReference type="Gene3D" id="1.10.150.20">
    <property type="entry name" value="5' to 3' exonuclease, C-terminal subdomain"/>
    <property type="match status" value="1"/>
</dbReference>
<feature type="domain" description="RecA family profile 1" evidence="8">
    <location>
        <begin position="97"/>
        <end position="268"/>
    </location>
</feature>
<keyword evidence="7" id="KW-0227">DNA damage</keyword>
<dbReference type="InterPro" id="IPR003593">
    <property type="entry name" value="AAA+_ATPase"/>
</dbReference>
<dbReference type="GO" id="GO:0070192">
    <property type="term" value="P:chromosome organization involved in meiotic cell cycle"/>
    <property type="evidence" value="ECO:0007669"/>
    <property type="project" value="TreeGrafter"/>
</dbReference>
<dbReference type="SUPFAM" id="SSF47794">
    <property type="entry name" value="Rad51 N-terminal domain-like"/>
    <property type="match status" value="1"/>
</dbReference>
<dbReference type="GO" id="GO:0042802">
    <property type="term" value="F:identical protein binding"/>
    <property type="evidence" value="ECO:0007669"/>
    <property type="project" value="UniProtKB-ARBA"/>
</dbReference>
<gene>
    <name evidence="10" type="primary">rhp51</name>
    <name evidence="10" type="ORF">LshimejAT787_0303790</name>
</gene>
<evidence type="ECO:0000313" key="11">
    <source>
        <dbReference type="Proteomes" id="UP001063166"/>
    </source>
</evidence>
<keyword evidence="7" id="KW-0233">DNA recombination</keyword>
<name>A0A9P3PIL2_LYOSH</name>
<dbReference type="SUPFAM" id="SSF52540">
    <property type="entry name" value="P-loop containing nucleoside triphosphate hydrolases"/>
    <property type="match status" value="1"/>
</dbReference>
<dbReference type="FunFam" id="3.40.50.300:FF:000092">
    <property type="entry name" value="DNA repair protein Rad51 homolog"/>
    <property type="match status" value="1"/>
</dbReference>
<evidence type="ECO:0000256" key="4">
    <source>
        <dbReference type="ARBA" id="ARBA00022840"/>
    </source>
</evidence>
<dbReference type="Gene3D" id="3.40.50.300">
    <property type="entry name" value="P-loop containing nucleotide triphosphate hydrolases"/>
    <property type="match status" value="1"/>
</dbReference>
<keyword evidence="4 6" id="KW-0067">ATP-binding</keyword>
<dbReference type="SMART" id="SM00382">
    <property type="entry name" value="AAA"/>
    <property type="match status" value="1"/>
</dbReference>
<keyword evidence="3 6" id="KW-0547">Nucleotide-binding</keyword>
<dbReference type="GO" id="GO:1990426">
    <property type="term" value="P:mitotic recombination-dependent replication fork processing"/>
    <property type="evidence" value="ECO:0007669"/>
    <property type="project" value="InterPro"/>
</dbReference>
<dbReference type="Proteomes" id="UP001063166">
    <property type="component" value="Unassembled WGS sequence"/>
</dbReference>
<dbReference type="OrthoDB" id="10251254at2759"/>
<dbReference type="AlphaFoldDB" id="A0A9P3PIL2"/>
<evidence type="ECO:0000313" key="10">
    <source>
        <dbReference type="EMBL" id="GLB36091.1"/>
    </source>
</evidence>
<dbReference type="PROSITE" id="PS50162">
    <property type="entry name" value="RECA_2"/>
    <property type="match status" value="1"/>
</dbReference>
<accession>A0A9P3PIL2</accession>
<keyword evidence="7" id="KW-0234">DNA repair</keyword>
<keyword evidence="5 7" id="KW-0539">Nucleus</keyword>
<dbReference type="Pfam" id="PF08423">
    <property type="entry name" value="Rad51"/>
    <property type="match status" value="1"/>
</dbReference>
<evidence type="ECO:0000259" key="9">
    <source>
        <dbReference type="PROSITE" id="PS50163"/>
    </source>
</evidence>
<dbReference type="InterPro" id="IPR016467">
    <property type="entry name" value="DNA_recomb/repair_RecA-like"/>
</dbReference>
<dbReference type="GO" id="GO:0042148">
    <property type="term" value="P:DNA strand invasion"/>
    <property type="evidence" value="ECO:0007669"/>
    <property type="project" value="TreeGrafter"/>
</dbReference>
<dbReference type="GO" id="GO:0000730">
    <property type="term" value="P:DNA recombinase assembly"/>
    <property type="evidence" value="ECO:0007669"/>
    <property type="project" value="TreeGrafter"/>
</dbReference>
<dbReference type="GO" id="GO:0000723">
    <property type="term" value="P:telomere maintenance"/>
    <property type="evidence" value="ECO:0007669"/>
    <property type="project" value="UniProtKB-ARBA"/>
</dbReference>
<comment type="function">
    <text evidence="7">Required both for recombination and for the repair of DNA damage caused by X-rays.</text>
</comment>
<proteinExistence type="inferred from homology"/>
<dbReference type="FunFam" id="1.10.150.20:FF:000008">
    <property type="entry name" value="DNA repair protein RAD51 homolog"/>
    <property type="match status" value="1"/>
</dbReference>
<dbReference type="PANTHER" id="PTHR22942:SF39">
    <property type="entry name" value="DNA REPAIR PROTEIN RAD51 HOMOLOG 1"/>
    <property type="match status" value="1"/>
</dbReference>
<evidence type="ECO:0000256" key="3">
    <source>
        <dbReference type="ARBA" id="ARBA00022741"/>
    </source>
</evidence>
<dbReference type="PROSITE" id="PS50163">
    <property type="entry name" value="RECA_3"/>
    <property type="match status" value="1"/>
</dbReference>
<evidence type="ECO:0000256" key="2">
    <source>
        <dbReference type="ARBA" id="ARBA00007095"/>
    </source>
</evidence>
<reference evidence="10" key="1">
    <citation type="submission" date="2022-07" db="EMBL/GenBank/DDBJ databases">
        <title>The genome of Lyophyllum shimeji provides insight into the initial evolution of ectomycorrhizal fungal genome.</title>
        <authorList>
            <person name="Kobayashi Y."/>
            <person name="Shibata T."/>
            <person name="Hirakawa H."/>
            <person name="Shigenobu S."/>
            <person name="Nishiyama T."/>
            <person name="Yamada A."/>
            <person name="Hasebe M."/>
            <person name="Kawaguchi M."/>
        </authorList>
    </citation>
    <scope>NUCLEOTIDE SEQUENCE</scope>
    <source>
        <strain evidence="10">AT787</strain>
    </source>
</reference>
<evidence type="ECO:0000256" key="7">
    <source>
        <dbReference type="RuleBase" id="RU364139"/>
    </source>
</evidence>
<dbReference type="GO" id="GO:0000794">
    <property type="term" value="C:condensed nuclear chromosome"/>
    <property type="evidence" value="ECO:0007669"/>
    <property type="project" value="TreeGrafter"/>
</dbReference>
<dbReference type="CDD" id="cd19513">
    <property type="entry name" value="Rad51"/>
    <property type="match status" value="1"/>
</dbReference>
<dbReference type="PANTHER" id="PTHR22942">
    <property type="entry name" value="RECA/RAD51/RADA DNA STRAND-PAIRING FAMILY MEMBER"/>
    <property type="match status" value="1"/>
</dbReference>
<keyword evidence="11" id="KW-1185">Reference proteome</keyword>
<dbReference type="NCBIfam" id="TIGR02239">
    <property type="entry name" value="recomb_RAD51"/>
    <property type="match status" value="1"/>
</dbReference>
<dbReference type="Pfam" id="PF14520">
    <property type="entry name" value="HHH_5"/>
    <property type="match status" value="1"/>
</dbReference>
<dbReference type="InterPro" id="IPR020588">
    <property type="entry name" value="RecA_ATP-bd"/>
</dbReference>
<comment type="similarity">
    <text evidence="2 7">Belongs to the RecA family. RAD51 subfamily.</text>
</comment>
<dbReference type="InterPro" id="IPR013632">
    <property type="entry name" value="Rad51_C"/>
</dbReference>
<dbReference type="GO" id="GO:0003690">
    <property type="term" value="F:double-stranded DNA binding"/>
    <property type="evidence" value="ECO:0007669"/>
    <property type="project" value="InterPro"/>
</dbReference>
<protein>
    <recommendedName>
        <fullName evidence="7">DNA repair protein RAD51 homolog</fullName>
    </recommendedName>
</protein>
<evidence type="ECO:0000256" key="1">
    <source>
        <dbReference type="ARBA" id="ARBA00004123"/>
    </source>
</evidence>
<dbReference type="InterPro" id="IPR027417">
    <property type="entry name" value="P-loop_NTPase"/>
</dbReference>
<dbReference type="EMBL" id="BRPK01000003">
    <property type="protein sequence ID" value="GLB36091.1"/>
    <property type="molecule type" value="Genomic_DNA"/>
</dbReference>
<dbReference type="InterPro" id="IPR010995">
    <property type="entry name" value="DNA_repair_Rad51/TF_NusA_a-hlx"/>
</dbReference>
<dbReference type="GO" id="GO:0000150">
    <property type="term" value="F:DNA strand exchange activity"/>
    <property type="evidence" value="ECO:0007669"/>
    <property type="project" value="InterPro"/>
</dbReference>
<evidence type="ECO:0000256" key="5">
    <source>
        <dbReference type="ARBA" id="ARBA00023242"/>
    </source>
</evidence>
<dbReference type="PIRSF" id="PIRSF005856">
    <property type="entry name" value="Rad51"/>
    <property type="match status" value="1"/>
</dbReference>